<keyword evidence="6" id="KW-0520">NAD</keyword>
<dbReference type="NCBIfam" id="TIGR00692">
    <property type="entry name" value="tdh"/>
    <property type="match status" value="1"/>
</dbReference>
<dbReference type="SUPFAM" id="SSF50129">
    <property type="entry name" value="GroES-like"/>
    <property type="match status" value="1"/>
</dbReference>
<dbReference type="PANTHER" id="PTHR43401:SF2">
    <property type="entry name" value="L-THREONINE 3-DEHYDROGENASE"/>
    <property type="match status" value="1"/>
</dbReference>
<comment type="cofactor">
    <cofactor evidence="1 8">
        <name>Zn(2+)</name>
        <dbReference type="ChEBI" id="CHEBI:29105"/>
    </cofactor>
</comment>
<keyword evidence="4 8" id="KW-0862">Zinc</keyword>
<evidence type="ECO:0000256" key="2">
    <source>
        <dbReference type="ARBA" id="ARBA00022490"/>
    </source>
</evidence>
<keyword evidence="5 10" id="KW-0560">Oxidoreductase</keyword>
<dbReference type="PATRIC" id="fig|1703772.3.peg.1747"/>
<dbReference type="CDD" id="cd05281">
    <property type="entry name" value="TDH"/>
    <property type="match status" value="1"/>
</dbReference>
<dbReference type="InterPro" id="IPR036291">
    <property type="entry name" value="NAD(P)-bd_dom_sf"/>
</dbReference>
<protein>
    <recommendedName>
        <fullName evidence="7">L-threonine 3-dehydrogenase</fullName>
        <ecNumber evidence="7">1.1.1.103</ecNumber>
    </recommendedName>
</protein>
<name>A0A0S7YD21_UNCT6</name>
<evidence type="ECO:0000256" key="7">
    <source>
        <dbReference type="NCBIfam" id="TIGR00692"/>
    </source>
</evidence>
<sequence>MTKMKAVVKTKPEPGAEIIDVDIPTPGPGEVLVKVLATSICGTDLHIYQWNEWAQQRIKNLPQVMGHELCGEIIELGSNVKHLKKGDIISAETHIACGHCFLCQTGNAHICINGRIFGVDINGVFAEYAVVPASNVWILDKKIPKDYASVMEPLGNAVHTVLAGEITGNTVLITGCGPIGLMSISVSRLCGATKIIATEINDYRIKLAKELGADVVLNPKKDDVVKKIKEKTDDLGVDVVLEMSGNPTAILDAFKALRPGGRYSILGIPDKPIEIDVSRDIIFKYITVQGINGRLMFSTWHKTARFLSSGRLDLEPIITHRFRLEEFAKGMELMESGNCGKILLYP</sequence>
<dbReference type="InterPro" id="IPR020843">
    <property type="entry name" value="ER"/>
</dbReference>
<evidence type="ECO:0000256" key="5">
    <source>
        <dbReference type="ARBA" id="ARBA00023002"/>
    </source>
</evidence>
<dbReference type="Pfam" id="PF00107">
    <property type="entry name" value="ADH_zinc_N"/>
    <property type="match status" value="1"/>
</dbReference>
<accession>A0A0S7YD21</accession>
<dbReference type="Gene3D" id="3.40.50.720">
    <property type="entry name" value="NAD(P)-binding Rossmann-like Domain"/>
    <property type="match status" value="1"/>
</dbReference>
<dbReference type="InterPro" id="IPR050129">
    <property type="entry name" value="Zn_alcohol_dh"/>
</dbReference>
<dbReference type="GO" id="GO:0008270">
    <property type="term" value="F:zinc ion binding"/>
    <property type="evidence" value="ECO:0007669"/>
    <property type="project" value="InterPro"/>
</dbReference>
<dbReference type="InterPro" id="IPR004627">
    <property type="entry name" value="L-Threonine_3-DHase"/>
</dbReference>
<comment type="caution">
    <text evidence="10">The sequence shown here is derived from an EMBL/GenBank/DDBJ whole genome shotgun (WGS) entry which is preliminary data.</text>
</comment>
<dbReference type="NCBIfam" id="NF003808">
    <property type="entry name" value="PRK05396.1"/>
    <property type="match status" value="1"/>
</dbReference>
<keyword evidence="3 8" id="KW-0479">Metal-binding</keyword>
<dbReference type="GO" id="GO:0008743">
    <property type="term" value="F:L-threonine 3-dehydrogenase activity"/>
    <property type="evidence" value="ECO:0007669"/>
    <property type="project" value="UniProtKB-UniRule"/>
</dbReference>
<evidence type="ECO:0000256" key="3">
    <source>
        <dbReference type="ARBA" id="ARBA00022723"/>
    </source>
</evidence>
<evidence type="ECO:0000256" key="1">
    <source>
        <dbReference type="ARBA" id="ARBA00001947"/>
    </source>
</evidence>
<gene>
    <name evidence="10" type="primary">tdh</name>
    <name evidence="10" type="ORF">AMJ52_05680</name>
</gene>
<evidence type="ECO:0000313" key="11">
    <source>
        <dbReference type="Proteomes" id="UP000051012"/>
    </source>
</evidence>
<evidence type="ECO:0000256" key="6">
    <source>
        <dbReference type="ARBA" id="ARBA00023027"/>
    </source>
</evidence>
<dbReference type="AlphaFoldDB" id="A0A0S7YD21"/>
<evidence type="ECO:0000256" key="4">
    <source>
        <dbReference type="ARBA" id="ARBA00022833"/>
    </source>
</evidence>
<comment type="similarity">
    <text evidence="8">Belongs to the zinc-containing alcohol dehydrogenase family.</text>
</comment>
<dbReference type="InterPro" id="IPR013154">
    <property type="entry name" value="ADH-like_N"/>
</dbReference>
<evidence type="ECO:0000313" key="10">
    <source>
        <dbReference type="EMBL" id="KPJ72638.1"/>
    </source>
</evidence>
<proteinExistence type="inferred from homology"/>
<keyword evidence="2" id="KW-0963">Cytoplasm</keyword>
<dbReference type="Pfam" id="PF08240">
    <property type="entry name" value="ADH_N"/>
    <property type="match status" value="1"/>
</dbReference>
<evidence type="ECO:0000256" key="8">
    <source>
        <dbReference type="RuleBase" id="RU361277"/>
    </source>
</evidence>
<organism evidence="10 11">
    <name type="scientific">candidate division TA06 bacterium DG_78</name>
    <dbReference type="NCBI Taxonomy" id="1703772"/>
    <lineage>
        <taxon>Bacteria</taxon>
        <taxon>Bacteria division TA06</taxon>
    </lineage>
</organism>
<dbReference type="PANTHER" id="PTHR43401">
    <property type="entry name" value="L-THREONINE 3-DEHYDROGENASE"/>
    <property type="match status" value="1"/>
</dbReference>
<dbReference type="EMBL" id="LJNI01000064">
    <property type="protein sequence ID" value="KPJ72638.1"/>
    <property type="molecule type" value="Genomic_DNA"/>
</dbReference>
<dbReference type="EC" id="1.1.1.103" evidence="7"/>
<dbReference type="Proteomes" id="UP000051012">
    <property type="component" value="Unassembled WGS sequence"/>
</dbReference>
<dbReference type="SUPFAM" id="SSF51735">
    <property type="entry name" value="NAD(P)-binding Rossmann-fold domains"/>
    <property type="match status" value="1"/>
</dbReference>
<dbReference type="SMART" id="SM00829">
    <property type="entry name" value="PKS_ER"/>
    <property type="match status" value="1"/>
</dbReference>
<dbReference type="PROSITE" id="PS00059">
    <property type="entry name" value="ADH_ZINC"/>
    <property type="match status" value="1"/>
</dbReference>
<dbReference type="InterPro" id="IPR013149">
    <property type="entry name" value="ADH-like_C"/>
</dbReference>
<dbReference type="InterPro" id="IPR011032">
    <property type="entry name" value="GroES-like_sf"/>
</dbReference>
<dbReference type="InterPro" id="IPR002328">
    <property type="entry name" value="ADH_Zn_CS"/>
</dbReference>
<reference evidence="10 11" key="1">
    <citation type="journal article" date="2015" name="Microbiome">
        <title>Genomic resolution of linkages in carbon, nitrogen, and sulfur cycling among widespread estuary sediment bacteria.</title>
        <authorList>
            <person name="Baker B.J."/>
            <person name="Lazar C.S."/>
            <person name="Teske A.P."/>
            <person name="Dick G.J."/>
        </authorList>
    </citation>
    <scope>NUCLEOTIDE SEQUENCE [LARGE SCALE GENOMIC DNA]</scope>
    <source>
        <strain evidence="10">DG_78</strain>
    </source>
</reference>
<dbReference type="GO" id="GO:0006567">
    <property type="term" value="P:L-threonine catabolic process"/>
    <property type="evidence" value="ECO:0007669"/>
    <property type="project" value="UniProtKB-UniRule"/>
</dbReference>
<dbReference type="Gene3D" id="3.90.180.10">
    <property type="entry name" value="Medium-chain alcohol dehydrogenases, catalytic domain"/>
    <property type="match status" value="1"/>
</dbReference>
<evidence type="ECO:0000259" key="9">
    <source>
        <dbReference type="SMART" id="SM00829"/>
    </source>
</evidence>
<feature type="domain" description="Enoyl reductase (ER)" evidence="9">
    <location>
        <begin position="15"/>
        <end position="344"/>
    </location>
</feature>